<feature type="transmembrane region" description="Helical" evidence="8">
    <location>
        <begin position="390"/>
        <end position="411"/>
    </location>
</feature>
<keyword evidence="2" id="KW-0813">Transport</keyword>
<feature type="transmembrane region" description="Helical" evidence="8">
    <location>
        <begin position="165"/>
        <end position="189"/>
    </location>
</feature>
<evidence type="ECO:0000256" key="7">
    <source>
        <dbReference type="SAM" id="MobiDB-lite"/>
    </source>
</evidence>
<feature type="transmembrane region" description="Helical" evidence="8">
    <location>
        <begin position="140"/>
        <end position="159"/>
    </location>
</feature>
<comment type="similarity">
    <text evidence="6">Belongs to the major facilitator superfamily. Allantoate permease family.</text>
</comment>
<feature type="transmembrane region" description="Helical" evidence="8">
    <location>
        <begin position="302"/>
        <end position="326"/>
    </location>
</feature>
<keyword evidence="3 8" id="KW-0812">Transmembrane</keyword>
<keyword evidence="10" id="KW-1185">Reference proteome</keyword>
<feature type="transmembrane region" description="Helical" evidence="8">
    <location>
        <begin position="69"/>
        <end position="86"/>
    </location>
</feature>
<evidence type="ECO:0000313" key="9">
    <source>
        <dbReference type="EMBL" id="KAJ9616342.1"/>
    </source>
</evidence>
<comment type="caution">
    <text evidence="9">The sequence shown here is derived from an EMBL/GenBank/DDBJ whole genome shotgun (WGS) entry which is preliminary data.</text>
</comment>
<sequence length="511" mass="57374">MADIEKSQAHITEPAFEATPPPPRKPSIVDRFKGRTNDPNVLGKELLNKALEFDEAQLERDALKVRRKLDFIVVPMMMTTYMLSFLDRQTLNYSNAYGLQEDTHMKGDDYTWVASALYFGTLVSAYAWNVALQRYPIGRMVGGMVFVWACVCMLQAAVFNFSGFFAVRFFLGVVEGCIAPAFVLLTSMLWTREEQALRTSFWLSTNGVSSILGSLLAYGSGHATHLSIDNWKLIYLIVGCMTFLWGFVVILFLPDGPHNARMLTEYERMVAVWRVSKNQMGIKHYALIPAQIKEALLDPKTWLVLLMGACTGILNGAVANFASAIIKGFGFNPLRTTLLQTPGGAFELFGCMFFGWVATKPNMLGITIIGLIGLLTIDIKHRYALVGCTWLQNILGAPIILGWTVPGLNVAGHTKRTTVLGLLFIFYNAGNISGPHLFLPSETPRYFTAIRALLATYCALIGLQVVYSTWCFFDNKRRDRKGLRAELRQEEMLEGFEDLTDKQNQHFRYKI</sequence>
<organism evidence="9 10">
    <name type="scientific">Cladophialophora chaetospira</name>
    <dbReference type="NCBI Taxonomy" id="386627"/>
    <lineage>
        <taxon>Eukaryota</taxon>
        <taxon>Fungi</taxon>
        <taxon>Dikarya</taxon>
        <taxon>Ascomycota</taxon>
        <taxon>Pezizomycotina</taxon>
        <taxon>Eurotiomycetes</taxon>
        <taxon>Chaetothyriomycetidae</taxon>
        <taxon>Chaetothyriales</taxon>
        <taxon>Herpotrichiellaceae</taxon>
        <taxon>Cladophialophora</taxon>
    </lineage>
</organism>
<dbReference type="AlphaFoldDB" id="A0AA38XMU0"/>
<evidence type="ECO:0008006" key="11">
    <source>
        <dbReference type="Google" id="ProtNLM"/>
    </source>
</evidence>
<dbReference type="Gene3D" id="1.20.1250.20">
    <property type="entry name" value="MFS general substrate transporter like domains"/>
    <property type="match status" value="1"/>
</dbReference>
<evidence type="ECO:0000256" key="4">
    <source>
        <dbReference type="ARBA" id="ARBA00022989"/>
    </source>
</evidence>
<dbReference type="FunFam" id="1.20.1250.20:FF:000064">
    <property type="entry name" value="MFS allantoate transporter"/>
    <property type="match status" value="1"/>
</dbReference>
<dbReference type="Proteomes" id="UP001172673">
    <property type="component" value="Unassembled WGS sequence"/>
</dbReference>
<protein>
    <recommendedName>
        <fullName evidence="11">Transporter</fullName>
    </recommendedName>
</protein>
<keyword evidence="5 8" id="KW-0472">Membrane</keyword>
<evidence type="ECO:0000256" key="6">
    <source>
        <dbReference type="ARBA" id="ARBA00037968"/>
    </source>
</evidence>
<accession>A0AA38XMU0</accession>
<dbReference type="PANTHER" id="PTHR43791">
    <property type="entry name" value="PERMEASE-RELATED"/>
    <property type="match status" value="1"/>
</dbReference>
<dbReference type="InterPro" id="IPR011701">
    <property type="entry name" value="MFS"/>
</dbReference>
<comment type="subcellular location">
    <subcellularLocation>
        <location evidence="1">Membrane</location>
        <topology evidence="1">Multi-pass membrane protein</topology>
    </subcellularLocation>
</comment>
<dbReference type="InterPro" id="IPR036259">
    <property type="entry name" value="MFS_trans_sf"/>
</dbReference>
<dbReference type="Pfam" id="PF07690">
    <property type="entry name" value="MFS_1"/>
    <property type="match status" value="1"/>
</dbReference>
<proteinExistence type="inferred from homology"/>
<feature type="transmembrane region" description="Helical" evidence="8">
    <location>
        <begin position="110"/>
        <end position="128"/>
    </location>
</feature>
<dbReference type="GO" id="GO:0022857">
    <property type="term" value="F:transmembrane transporter activity"/>
    <property type="evidence" value="ECO:0007669"/>
    <property type="project" value="InterPro"/>
</dbReference>
<feature type="transmembrane region" description="Helical" evidence="8">
    <location>
        <begin position="201"/>
        <end position="221"/>
    </location>
</feature>
<dbReference type="PANTHER" id="PTHR43791:SF97">
    <property type="entry name" value="ALLANTOATE TRANSPORTER, PUTATIVE (AFU_ORTHOLOGUE AFUA_1G14700)-RELATED"/>
    <property type="match status" value="1"/>
</dbReference>
<gene>
    <name evidence="9" type="ORF">H2200_000060</name>
</gene>
<evidence type="ECO:0000256" key="5">
    <source>
        <dbReference type="ARBA" id="ARBA00023136"/>
    </source>
</evidence>
<name>A0AA38XMU0_9EURO</name>
<feature type="transmembrane region" description="Helical" evidence="8">
    <location>
        <begin position="338"/>
        <end position="357"/>
    </location>
</feature>
<feature type="transmembrane region" description="Helical" evidence="8">
    <location>
        <begin position="450"/>
        <end position="473"/>
    </location>
</feature>
<evidence type="ECO:0000256" key="8">
    <source>
        <dbReference type="SAM" id="Phobius"/>
    </source>
</evidence>
<dbReference type="EMBL" id="JAPDRK010000001">
    <property type="protein sequence ID" value="KAJ9616342.1"/>
    <property type="molecule type" value="Genomic_DNA"/>
</dbReference>
<feature type="transmembrane region" description="Helical" evidence="8">
    <location>
        <begin position="418"/>
        <end position="438"/>
    </location>
</feature>
<feature type="transmembrane region" description="Helical" evidence="8">
    <location>
        <begin position="233"/>
        <end position="253"/>
    </location>
</feature>
<feature type="region of interest" description="Disordered" evidence="7">
    <location>
        <begin position="1"/>
        <end position="34"/>
    </location>
</feature>
<evidence type="ECO:0000256" key="2">
    <source>
        <dbReference type="ARBA" id="ARBA00022448"/>
    </source>
</evidence>
<reference evidence="9" key="1">
    <citation type="submission" date="2022-10" db="EMBL/GenBank/DDBJ databases">
        <title>Culturing micro-colonial fungi from biological soil crusts in the Mojave desert and describing Neophaeococcomyces mojavensis, and introducing the new genera and species Taxawa tesnikishii.</title>
        <authorList>
            <person name="Kurbessoian T."/>
            <person name="Stajich J.E."/>
        </authorList>
    </citation>
    <scope>NUCLEOTIDE SEQUENCE</scope>
    <source>
        <strain evidence="9">TK_41</strain>
    </source>
</reference>
<evidence type="ECO:0000313" key="10">
    <source>
        <dbReference type="Proteomes" id="UP001172673"/>
    </source>
</evidence>
<evidence type="ECO:0000256" key="3">
    <source>
        <dbReference type="ARBA" id="ARBA00022692"/>
    </source>
</evidence>
<keyword evidence="4 8" id="KW-1133">Transmembrane helix</keyword>
<evidence type="ECO:0000256" key="1">
    <source>
        <dbReference type="ARBA" id="ARBA00004141"/>
    </source>
</evidence>
<dbReference type="SUPFAM" id="SSF103473">
    <property type="entry name" value="MFS general substrate transporter"/>
    <property type="match status" value="1"/>
</dbReference>
<dbReference type="GO" id="GO:0016020">
    <property type="term" value="C:membrane"/>
    <property type="evidence" value="ECO:0007669"/>
    <property type="project" value="UniProtKB-SubCell"/>
</dbReference>
<feature type="transmembrane region" description="Helical" evidence="8">
    <location>
        <begin position="364"/>
        <end position="384"/>
    </location>
</feature>